<dbReference type="PROSITE" id="PS00028">
    <property type="entry name" value="ZINC_FINGER_C2H2_1"/>
    <property type="match status" value="6"/>
</dbReference>
<evidence type="ECO:0000256" key="4">
    <source>
        <dbReference type="ARBA" id="ARBA00022771"/>
    </source>
</evidence>
<dbReference type="InterPro" id="IPR050331">
    <property type="entry name" value="Zinc_finger"/>
</dbReference>
<evidence type="ECO:0000256" key="9">
    <source>
        <dbReference type="SAM" id="MobiDB-lite"/>
    </source>
</evidence>
<feature type="non-terminal residue" evidence="11">
    <location>
        <position position="810"/>
    </location>
</feature>
<evidence type="ECO:0000259" key="10">
    <source>
        <dbReference type="PROSITE" id="PS50157"/>
    </source>
</evidence>
<dbReference type="PANTHER" id="PTHR16515:SF49">
    <property type="entry name" value="GASTRULA ZINC FINGER PROTEIN XLCGF49.1-LIKE-RELATED"/>
    <property type="match status" value="1"/>
</dbReference>
<evidence type="ECO:0000256" key="8">
    <source>
        <dbReference type="PROSITE-ProRule" id="PRU00042"/>
    </source>
</evidence>
<feature type="region of interest" description="Disordered" evidence="9">
    <location>
        <begin position="455"/>
        <end position="565"/>
    </location>
</feature>
<evidence type="ECO:0000256" key="2">
    <source>
        <dbReference type="ARBA" id="ARBA00022723"/>
    </source>
</evidence>
<dbReference type="Gene3D" id="3.30.160.60">
    <property type="entry name" value="Classic Zinc Finger"/>
    <property type="match status" value="3"/>
</dbReference>
<evidence type="ECO:0000256" key="5">
    <source>
        <dbReference type="ARBA" id="ARBA00022833"/>
    </source>
</evidence>
<feature type="compositionally biased region" description="Basic residues" evidence="9">
    <location>
        <begin position="339"/>
        <end position="350"/>
    </location>
</feature>
<dbReference type="Pfam" id="PF12874">
    <property type="entry name" value="zf-met"/>
    <property type="match status" value="1"/>
</dbReference>
<dbReference type="InterPro" id="IPR036236">
    <property type="entry name" value="Znf_C2H2_sf"/>
</dbReference>
<evidence type="ECO:0000256" key="6">
    <source>
        <dbReference type="ARBA" id="ARBA00023125"/>
    </source>
</evidence>
<feature type="domain" description="C2H2-type" evidence="10">
    <location>
        <begin position="691"/>
        <end position="718"/>
    </location>
</feature>
<feature type="domain" description="C2H2-type" evidence="10">
    <location>
        <begin position="752"/>
        <end position="779"/>
    </location>
</feature>
<keyword evidence="4 8" id="KW-0863">Zinc-finger</keyword>
<feature type="region of interest" description="Disordered" evidence="9">
    <location>
        <begin position="1"/>
        <end position="46"/>
    </location>
</feature>
<dbReference type="EMBL" id="OW152842">
    <property type="protein sequence ID" value="CAH2064969.1"/>
    <property type="molecule type" value="Genomic_DNA"/>
</dbReference>
<feature type="domain" description="C2H2-type" evidence="10">
    <location>
        <begin position="720"/>
        <end position="748"/>
    </location>
</feature>
<evidence type="ECO:0000313" key="11">
    <source>
        <dbReference type="EMBL" id="CAH2064969.1"/>
    </source>
</evidence>
<keyword evidence="12" id="KW-1185">Reference proteome</keyword>
<feature type="domain" description="C2H2-type" evidence="10">
    <location>
        <begin position="622"/>
        <end position="649"/>
    </location>
</feature>
<feature type="region of interest" description="Disordered" evidence="9">
    <location>
        <begin position="132"/>
        <end position="160"/>
    </location>
</feature>
<feature type="compositionally biased region" description="Low complexity" evidence="9">
    <location>
        <begin position="509"/>
        <end position="537"/>
    </location>
</feature>
<evidence type="ECO:0000313" key="12">
    <source>
        <dbReference type="Proteomes" id="UP000837857"/>
    </source>
</evidence>
<keyword evidence="5" id="KW-0862">Zinc</keyword>
<dbReference type="InterPro" id="IPR013087">
    <property type="entry name" value="Znf_C2H2_type"/>
</dbReference>
<dbReference type="PROSITE" id="PS50157">
    <property type="entry name" value="ZINC_FINGER_C2H2_2"/>
    <property type="match status" value="6"/>
</dbReference>
<feature type="region of interest" description="Disordered" evidence="9">
    <location>
        <begin position="319"/>
        <end position="422"/>
    </location>
</feature>
<keyword evidence="6" id="KW-0238">DNA-binding</keyword>
<feature type="region of interest" description="Disordered" evidence="9">
    <location>
        <begin position="260"/>
        <end position="305"/>
    </location>
</feature>
<organism evidence="11 12">
    <name type="scientific">Iphiclides podalirius</name>
    <name type="common">scarce swallowtail</name>
    <dbReference type="NCBI Taxonomy" id="110791"/>
    <lineage>
        <taxon>Eukaryota</taxon>
        <taxon>Metazoa</taxon>
        <taxon>Ecdysozoa</taxon>
        <taxon>Arthropoda</taxon>
        <taxon>Hexapoda</taxon>
        <taxon>Insecta</taxon>
        <taxon>Pterygota</taxon>
        <taxon>Neoptera</taxon>
        <taxon>Endopterygota</taxon>
        <taxon>Lepidoptera</taxon>
        <taxon>Glossata</taxon>
        <taxon>Ditrysia</taxon>
        <taxon>Papilionoidea</taxon>
        <taxon>Papilionidae</taxon>
        <taxon>Papilioninae</taxon>
        <taxon>Iphiclides</taxon>
    </lineage>
</organism>
<feature type="region of interest" description="Disordered" evidence="9">
    <location>
        <begin position="578"/>
        <end position="617"/>
    </location>
</feature>
<dbReference type="Proteomes" id="UP000837857">
    <property type="component" value="Chromosome 30"/>
</dbReference>
<accession>A0ABN8IS57</accession>
<feature type="region of interest" description="Disordered" evidence="9">
    <location>
        <begin position="73"/>
        <end position="120"/>
    </location>
</feature>
<evidence type="ECO:0000256" key="7">
    <source>
        <dbReference type="ARBA" id="ARBA00023242"/>
    </source>
</evidence>
<dbReference type="SUPFAM" id="SSF57667">
    <property type="entry name" value="beta-beta-alpha zinc fingers"/>
    <property type="match status" value="4"/>
</dbReference>
<dbReference type="PANTHER" id="PTHR16515">
    <property type="entry name" value="PR DOMAIN ZINC FINGER PROTEIN"/>
    <property type="match status" value="1"/>
</dbReference>
<name>A0ABN8IS57_9NEOP</name>
<protein>
    <recommendedName>
        <fullName evidence="10">C2H2-type domain-containing protein</fullName>
    </recommendedName>
</protein>
<feature type="domain" description="C2H2-type" evidence="10">
    <location>
        <begin position="662"/>
        <end position="690"/>
    </location>
</feature>
<feature type="compositionally biased region" description="Basic and acidic residues" evidence="9">
    <location>
        <begin position="545"/>
        <end position="555"/>
    </location>
</feature>
<feature type="compositionally biased region" description="Basic and acidic residues" evidence="9">
    <location>
        <begin position="492"/>
        <end position="505"/>
    </location>
</feature>
<comment type="subcellular location">
    <subcellularLocation>
        <location evidence="1">Nucleus</location>
    </subcellularLocation>
</comment>
<evidence type="ECO:0000256" key="1">
    <source>
        <dbReference type="ARBA" id="ARBA00004123"/>
    </source>
</evidence>
<dbReference type="InterPro" id="IPR017956">
    <property type="entry name" value="AT_hook_DNA-bd_motif"/>
</dbReference>
<sequence>MALCESQLDSALPQLKREESSPCSEGQVSPEKKAKLEPNGDIYGLNKVPGGLPLSVDFRSPVSHFVPPAVELYAARKKPEAIRDTSNGPRSVSDGGASSALATPSKRKRGRPRIDKSSPEYIANLAARKQAKEMAAVMNSRAETGEKRKRGRPRVDKTSPEYLARKRSRELEALEKKAKREYRRRTTGDVFLFHPLAPSRSVAPTPKVPFPLSVLSSLTQSLLPHSPSFLSPRPKLRSRPVYVRVSLSVSRAVSLSPRLAGKSMARGSGSGHQLKRHSSKGHSSKGHPSKHASVTRKLQPKMASVVKIGDKKVIVRRTGKFVKRRDSAASSSTGDATQRTKRKYTKRTPSAKKNDSQTPTTERAKGKRGRPRKSEQLASKQPQQAKIRVRSNLMPSSTEPITLDSDDEPDLGSPGQASDSLSLDENLRALRHIHEKYANIDKDDMYEAHLLAANFKKPPADGGGARGRVATPTSARRDDDDVLSVRSSDGASVKDLDTRVEKLEDSSDSDSSTSGSGSSSSGSSSSSSSGSSSSSDSSDTESEGGGDRPDADDQPKPVASALEDDRSFGAWSSYSAYTGSGSGSGSDGEPEPPGGGAPLAGGEAPRDDDISESENESADKSFQCHICRKWYSTRVTLKIHRRVHLSRGSGGSRSRARCSERYECDCCSETFSRRDRLTEHKAEAHRGSMTVRCEVCRKCFEDEAELAAHDENHTADERAGRCSACGATFPRYEQLRRHRACAHGDAAPRLPHACAQCGKRFGHAHSLTRHMHNHAKQLYRCVVCKASFSRADQLAQHLNSHLANYKRLKP</sequence>
<keyword evidence="3" id="KW-0677">Repeat</keyword>
<proteinExistence type="predicted"/>
<dbReference type="SMART" id="SM00384">
    <property type="entry name" value="AT_hook"/>
    <property type="match status" value="3"/>
</dbReference>
<evidence type="ECO:0000256" key="3">
    <source>
        <dbReference type="ARBA" id="ARBA00022737"/>
    </source>
</evidence>
<gene>
    <name evidence="11" type="ORF">IPOD504_LOCUS12979</name>
</gene>
<keyword evidence="2" id="KW-0479">Metal-binding</keyword>
<dbReference type="SMART" id="SM00355">
    <property type="entry name" value="ZnF_C2H2"/>
    <property type="match status" value="6"/>
</dbReference>
<feature type="domain" description="C2H2-type" evidence="10">
    <location>
        <begin position="779"/>
        <end position="806"/>
    </location>
</feature>
<dbReference type="Pfam" id="PF13912">
    <property type="entry name" value="zf-C2H2_6"/>
    <property type="match status" value="2"/>
</dbReference>
<keyword evidence="7" id="KW-0539">Nucleus</keyword>
<feature type="compositionally biased region" description="Basic residues" evidence="9">
    <location>
        <begin position="273"/>
        <end position="294"/>
    </location>
</feature>
<reference evidence="11" key="1">
    <citation type="submission" date="2022-03" db="EMBL/GenBank/DDBJ databases">
        <authorList>
            <person name="Martin H S."/>
        </authorList>
    </citation>
    <scope>NUCLEOTIDE SEQUENCE</scope>
</reference>